<dbReference type="RefSeq" id="XP_020481204.1">
    <property type="nucleotide sequence ID" value="XM_020625548.1"/>
</dbReference>
<feature type="region of interest" description="Disordered" evidence="7">
    <location>
        <begin position="313"/>
        <end position="381"/>
    </location>
</feature>
<organism evidence="9 10">
    <name type="scientific">Monopterus albus</name>
    <name type="common">Swamp eel</name>
    <dbReference type="NCBI Taxonomy" id="43700"/>
    <lineage>
        <taxon>Eukaryota</taxon>
        <taxon>Metazoa</taxon>
        <taxon>Chordata</taxon>
        <taxon>Craniata</taxon>
        <taxon>Vertebrata</taxon>
        <taxon>Euteleostomi</taxon>
        <taxon>Actinopterygii</taxon>
        <taxon>Neopterygii</taxon>
        <taxon>Teleostei</taxon>
        <taxon>Neoteleostei</taxon>
        <taxon>Acanthomorphata</taxon>
        <taxon>Anabantaria</taxon>
        <taxon>Synbranchiformes</taxon>
        <taxon>Synbranchidae</taxon>
        <taxon>Monopterus</taxon>
    </lineage>
</organism>
<accession>A0A3Q3QXD6</accession>
<dbReference type="InterPro" id="IPR012677">
    <property type="entry name" value="Nucleotide-bd_a/b_plait_sf"/>
</dbReference>
<dbReference type="InterPro" id="IPR034147">
    <property type="entry name" value="RBM40_RRM1"/>
</dbReference>
<evidence type="ECO:0000313" key="10">
    <source>
        <dbReference type="Proteomes" id="UP000261600"/>
    </source>
</evidence>
<dbReference type="PANTHER" id="PTHR16105">
    <property type="entry name" value="RNA-BINDING REGION-CONTAINING PROTEIN 3"/>
    <property type="match status" value="1"/>
</dbReference>
<dbReference type="SUPFAM" id="SSF54928">
    <property type="entry name" value="RNA-binding domain, RBD"/>
    <property type="match status" value="2"/>
</dbReference>
<feature type="compositionally biased region" description="Acidic residues" evidence="7">
    <location>
        <begin position="218"/>
        <end position="238"/>
    </location>
</feature>
<feature type="region of interest" description="Disordered" evidence="7">
    <location>
        <begin position="254"/>
        <end position="282"/>
    </location>
</feature>
<dbReference type="Ensembl" id="ENSMALT00000022566.1">
    <property type="protein sequence ID" value="ENSMALP00000022141.1"/>
    <property type="gene ID" value="ENSMALG00000015471.1"/>
</dbReference>
<protein>
    <recommendedName>
        <fullName evidence="2">RNA-binding region-containing protein 3</fullName>
    </recommendedName>
</protein>
<dbReference type="AlphaFoldDB" id="A0A3Q3QXD6"/>
<dbReference type="RefSeq" id="XP_020481202.1">
    <property type="nucleotide sequence ID" value="XM_020625546.1"/>
</dbReference>
<feature type="region of interest" description="Disordered" evidence="7">
    <location>
        <begin position="209"/>
        <end position="239"/>
    </location>
</feature>
<dbReference type="GO" id="GO:0097157">
    <property type="term" value="F:pre-mRNA intronic binding"/>
    <property type="evidence" value="ECO:0007669"/>
    <property type="project" value="TreeGrafter"/>
</dbReference>
<dbReference type="CTD" id="55599"/>
<keyword evidence="10" id="KW-1185">Reference proteome</keyword>
<dbReference type="InterPro" id="IPR000504">
    <property type="entry name" value="RRM_dom"/>
</dbReference>
<dbReference type="FunFam" id="3.30.70.330:FF:000207">
    <property type="entry name" value="RNA-binding region (RNP1, RRM)-containing 3"/>
    <property type="match status" value="1"/>
</dbReference>
<feature type="compositionally biased region" description="Basic residues" evidence="7">
    <location>
        <begin position="254"/>
        <end position="267"/>
    </location>
</feature>
<dbReference type="GO" id="GO:0000398">
    <property type="term" value="P:mRNA splicing, via spliceosome"/>
    <property type="evidence" value="ECO:0007669"/>
    <property type="project" value="TreeGrafter"/>
</dbReference>
<proteinExistence type="predicted"/>
<dbReference type="InterPro" id="IPR045164">
    <property type="entry name" value="RBM41/RNPC3"/>
</dbReference>
<keyword evidence="3" id="KW-0677">Repeat</keyword>
<evidence type="ECO:0000256" key="7">
    <source>
        <dbReference type="SAM" id="MobiDB-lite"/>
    </source>
</evidence>
<dbReference type="SMART" id="SM00360">
    <property type="entry name" value="RRM"/>
    <property type="match status" value="2"/>
</dbReference>
<dbReference type="InterPro" id="IPR035979">
    <property type="entry name" value="RBD_domain_sf"/>
</dbReference>
<dbReference type="KEGG" id="malb:109975031"/>
<evidence type="ECO:0000256" key="1">
    <source>
        <dbReference type="ARBA" id="ARBA00004123"/>
    </source>
</evidence>
<evidence type="ECO:0000256" key="5">
    <source>
        <dbReference type="ARBA" id="ARBA00023242"/>
    </source>
</evidence>
<evidence type="ECO:0000256" key="4">
    <source>
        <dbReference type="ARBA" id="ARBA00022884"/>
    </source>
</evidence>
<evidence type="ECO:0000256" key="2">
    <source>
        <dbReference type="ARBA" id="ARBA00020364"/>
    </source>
</evidence>
<dbReference type="CDD" id="cd12239">
    <property type="entry name" value="RRM2_RBM40_like"/>
    <property type="match status" value="1"/>
</dbReference>
<feature type="domain" description="RRM" evidence="8">
    <location>
        <begin position="14"/>
        <end position="89"/>
    </location>
</feature>
<feature type="compositionally biased region" description="Basic and acidic residues" evidence="7">
    <location>
        <begin position="330"/>
        <end position="345"/>
    </location>
</feature>
<dbReference type="Proteomes" id="UP000261600">
    <property type="component" value="Unplaced"/>
</dbReference>
<evidence type="ECO:0000259" key="8">
    <source>
        <dbReference type="PROSITE" id="PS50102"/>
    </source>
</evidence>
<dbReference type="GO" id="GO:0030626">
    <property type="term" value="F:U12 snRNA binding"/>
    <property type="evidence" value="ECO:0007669"/>
    <property type="project" value="TreeGrafter"/>
</dbReference>
<evidence type="ECO:0000256" key="6">
    <source>
        <dbReference type="PROSITE-ProRule" id="PRU00176"/>
    </source>
</evidence>
<dbReference type="PROSITE" id="PS50102">
    <property type="entry name" value="RRM"/>
    <property type="match status" value="2"/>
</dbReference>
<evidence type="ECO:0000313" key="9">
    <source>
        <dbReference type="Ensembl" id="ENSMALP00000022141.1"/>
    </source>
</evidence>
<keyword evidence="4 6" id="KW-0694">RNA-binding</keyword>
<comment type="subcellular location">
    <subcellularLocation>
        <location evidence="1">Nucleus</location>
    </subcellularLocation>
</comment>
<reference evidence="9" key="1">
    <citation type="submission" date="2025-05" db="UniProtKB">
        <authorList>
            <consortium name="Ensembl"/>
        </authorList>
    </citation>
    <scope>IDENTIFICATION</scope>
</reference>
<dbReference type="CDD" id="cd12238">
    <property type="entry name" value="RRM1_RBM40_like"/>
    <property type="match status" value="1"/>
</dbReference>
<dbReference type="GeneID" id="109975031"/>
<keyword evidence="5" id="KW-0539">Nucleus</keyword>
<dbReference type="OrthoDB" id="277802at2759"/>
<dbReference type="RefSeq" id="XP_020481205.1">
    <property type="nucleotide sequence ID" value="XM_020625549.1"/>
</dbReference>
<name>A0A3Q3QXD6_MONAL</name>
<dbReference type="Gene3D" id="6.10.250.610">
    <property type="match status" value="1"/>
</dbReference>
<dbReference type="Gene3D" id="3.30.70.330">
    <property type="match status" value="2"/>
</dbReference>
<dbReference type="RefSeq" id="XP_020481203.1">
    <property type="nucleotide sequence ID" value="XM_020625547.1"/>
</dbReference>
<dbReference type="Pfam" id="PF00076">
    <property type="entry name" value="RRM_1"/>
    <property type="match status" value="2"/>
</dbReference>
<dbReference type="FunFam" id="3.30.70.330:FF:000948">
    <property type="entry name" value="RNA-binding region (RNP1, RRM) containing 3"/>
    <property type="match status" value="1"/>
</dbReference>
<dbReference type="PANTHER" id="PTHR16105:SF0">
    <property type="entry name" value="RNA-BINDING REGION-CONTAINING PROTEIN 3"/>
    <property type="match status" value="1"/>
</dbReference>
<dbReference type="STRING" id="43700.ENSMALP00000022141"/>
<dbReference type="Ensembl" id="ENSMALT00000022588.1">
    <property type="protein sequence ID" value="ENSMALP00000022163.1"/>
    <property type="gene ID" value="ENSMALG00000015471.1"/>
</dbReference>
<sequence length="506" mass="57716">MDTIVDLVQAKRSRTLLVRHLPPELSQDEKEDLLKYFGAESVRVFSNTGHLKHASFATFRSEESAAKALSRLHQLELLDHRLVAEFAKGQDCVTVLKDPPVSDSRKLVKEEQKKYDTKQPNIPLIETSIAPSLGLKFELNPTLKYLYPPPSNGILTNITHALISVPKFYVQVLHLMNKMNLPCPFGPVTARPLLFEHLPPVPAIPMPPPFPPDYPPLPEEEMELSNEEESEYESGDDEDKQRIVCLVNQACKRPMRPKTASKRKKPKIKDLLYAPKPDSQSVSVLQPRDVFEQDHPAGPRKIEFHFSIPELVSTVDRRGHDQETVDDESRDEREVAQSLSDKSKAAEGFGKLYPSAQVSQPQEEHRDDEQDFTSGVISRKELEKGHLTRDEMRQMAVFKHYKPGEPTCRLYVKNIAKQVEEKDLKYIYGRYINPLSEAERNMFDIVLMKEGRMKGQAFIGLPSEQSAEKALQETNGYVLYDKPLVVQFARSARPKQDNTDSRRNPK</sequence>
<dbReference type="GO" id="GO:0005689">
    <property type="term" value="C:U12-type spliceosomal complex"/>
    <property type="evidence" value="ECO:0007669"/>
    <property type="project" value="TreeGrafter"/>
</dbReference>
<feature type="domain" description="RRM" evidence="8">
    <location>
        <begin position="408"/>
        <end position="491"/>
    </location>
</feature>
<evidence type="ECO:0000256" key="3">
    <source>
        <dbReference type="ARBA" id="ARBA00022737"/>
    </source>
</evidence>
<dbReference type="RefSeq" id="XP_020481206.1">
    <property type="nucleotide sequence ID" value="XM_020625550.1"/>
</dbReference>